<name>A0ABW0QPR2_9GAMM</name>
<feature type="domain" description="SHSP" evidence="3">
    <location>
        <begin position="37"/>
        <end position="148"/>
    </location>
</feature>
<evidence type="ECO:0000256" key="1">
    <source>
        <dbReference type="PROSITE-ProRule" id="PRU00285"/>
    </source>
</evidence>
<dbReference type="PANTHER" id="PTHR11527">
    <property type="entry name" value="HEAT-SHOCK PROTEIN 20 FAMILY MEMBER"/>
    <property type="match status" value="1"/>
</dbReference>
<sequence length="148" mass="16830">MTSMTRWNPIKAVSRFDPVATFDDLFRGLTTRPMWRDLEASPDLPIDVTEDAKAFHIKAEMPGITKDDIEVSVEGSQVAISAEVRRETKKKDDERELYTERYYGKVYRAFSLPSDIDSSKADARYDNGVLHLTLPKKSNGSMRKIAVN</sequence>
<dbReference type="EMBL" id="JBHSNF010000002">
    <property type="protein sequence ID" value="MFC5526360.1"/>
    <property type="molecule type" value="Genomic_DNA"/>
</dbReference>
<dbReference type="RefSeq" id="WP_377319959.1">
    <property type="nucleotide sequence ID" value="NZ_JBHSNF010000002.1"/>
</dbReference>
<proteinExistence type="inferred from homology"/>
<evidence type="ECO:0000256" key="2">
    <source>
        <dbReference type="RuleBase" id="RU003616"/>
    </source>
</evidence>
<dbReference type="Pfam" id="PF00011">
    <property type="entry name" value="HSP20"/>
    <property type="match status" value="1"/>
</dbReference>
<keyword evidence="5" id="KW-1185">Reference proteome</keyword>
<dbReference type="InterPro" id="IPR002068">
    <property type="entry name" value="A-crystallin/Hsp20_dom"/>
</dbReference>
<organism evidence="4 5">
    <name type="scientific">Rhodanobacter ginsengisoli</name>
    <dbReference type="NCBI Taxonomy" id="418646"/>
    <lineage>
        <taxon>Bacteria</taxon>
        <taxon>Pseudomonadati</taxon>
        <taxon>Pseudomonadota</taxon>
        <taxon>Gammaproteobacteria</taxon>
        <taxon>Lysobacterales</taxon>
        <taxon>Rhodanobacteraceae</taxon>
        <taxon>Rhodanobacter</taxon>
    </lineage>
</organism>
<reference evidence="5" key="1">
    <citation type="journal article" date="2019" name="Int. J. Syst. Evol. Microbiol.">
        <title>The Global Catalogue of Microorganisms (GCM) 10K type strain sequencing project: providing services to taxonomists for standard genome sequencing and annotation.</title>
        <authorList>
            <consortium name="The Broad Institute Genomics Platform"/>
            <consortium name="The Broad Institute Genome Sequencing Center for Infectious Disease"/>
            <person name="Wu L."/>
            <person name="Ma J."/>
        </authorList>
    </citation>
    <scope>NUCLEOTIDE SEQUENCE [LARGE SCALE GENOMIC DNA]</scope>
    <source>
        <strain evidence="5">CGMCC 1.16619</strain>
    </source>
</reference>
<dbReference type="PROSITE" id="PS01031">
    <property type="entry name" value="SHSP"/>
    <property type="match status" value="1"/>
</dbReference>
<dbReference type="InterPro" id="IPR008978">
    <property type="entry name" value="HSP20-like_chaperone"/>
</dbReference>
<comment type="similarity">
    <text evidence="1 2">Belongs to the small heat shock protein (HSP20) family.</text>
</comment>
<evidence type="ECO:0000259" key="3">
    <source>
        <dbReference type="PROSITE" id="PS01031"/>
    </source>
</evidence>
<comment type="caution">
    <text evidence="4">The sequence shown here is derived from an EMBL/GenBank/DDBJ whole genome shotgun (WGS) entry which is preliminary data.</text>
</comment>
<dbReference type="Gene3D" id="2.60.40.790">
    <property type="match status" value="1"/>
</dbReference>
<dbReference type="SUPFAM" id="SSF49764">
    <property type="entry name" value="HSP20-like chaperones"/>
    <property type="match status" value="1"/>
</dbReference>
<evidence type="ECO:0000313" key="4">
    <source>
        <dbReference type="EMBL" id="MFC5526360.1"/>
    </source>
</evidence>
<dbReference type="CDD" id="cd06464">
    <property type="entry name" value="ACD_sHsps-like"/>
    <property type="match status" value="1"/>
</dbReference>
<dbReference type="Proteomes" id="UP001596114">
    <property type="component" value="Unassembled WGS sequence"/>
</dbReference>
<evidence type="ECO:0000313" key="5">
    <source>
        <dbReference type="Proteomes" id="UP001596114"/>
    </source>
</evidence>
<gene>
    <name evidence="4" type="ORF">ACFPPA_11515</name>
</gene>
<dbReference type="InterPro" id="IPR031107">
    <property type="entry name" value="Small_HSP"/>
</dbReference>
<accession>A0ABW0QPR2</accession>
<protein>
    <submittedName>
        <fullName evidence="4">Hsp20 family protein</fullName>
    </submittedName>
</protein>